<protein>
    <recommendedName>
        <fullName evidence="2">diguanylate cyclase</fullName>
        <ecNumber evidence="2">2.7.7.65</ecNumber>
    </recommendedName>
</protein>
<feature type="domain" description="GGDEF" evidence="5">
    <location>
        <begin position="321"/>
        <end position="455"/>
    </location>
</feature>
<dbReference type="GO" id="GO:0005886">
    <property type="term" value="C:plasma membrane"/>
    <property type="evidence" value="ECO:0007669"/>
    <property type="project" value="TreeGrafter"/>
</dbReference>
<dbReference type="CDD" id="cd01949">
    <property type="entry name" value="GGDEF"/>
    <property type="match status" value="1"/>
</dbReference>
<dbReference type="GO" id="GO:0043709">
    <property type="term" value="P:cell adhesion involved in single-species biofilm formation"/>
    <property type="evidence" value="ECO:0007669"/>
    <property type="project" value="TreeGrafter"/>
</dbReference>
<dbReference type="EMBL" id="CP040602">
    <property type="protein sequence ID" value="QCU89212.1"/>
    <property type="molecule type" value="Genomic_DNA"/>
</dbReference>
<dbReference type="InterPro" id="IPR029787">
    <property type="entry name" value="Nucleotide_cyclase"/>
</dbReference>
<feature type="transmembrane region" description="Helical" evidence="4">
    <location>
        <begin position="48"/>
        <end position="71"/>
    </location>
</feature>
<dbReference type="NCBIfam" id="TIGR00254">
    <property type="entry name" value="GGDEF"/>
    <property type="match status" value="1"/>
</dbReference>
<dbReference type="PANTHER" id="PTHR45138:SF9">
    <property type="entry name" value="DIGUANYLATE CYCLASE DGCM-RELATED"/>
    <property type="match status" value="1"/>
</dbReference>
<comment type="cofactor">
    <cofactor evidence="1">
        <name>Mg(2+)</name>
        <dbReference type="ChEBI" id="CHEBI:18420"/>
    </cofactor>
</comment>
<dbReference type="SUPFAM" id="SSF55073">
    <property type="entry name" value="Nucleotide cyclase"/>
    <property type="match status" value="1"/>
</dbReference>
<dbReference type="PANTHER" id="PTHR45138">
    <property type="entry name" value="REGULATORY COMPONENTS OF SENSORY TRANSDUCTION SYSTEM"/>
    <property type="match status" value="1"/>
</dbReference>
<dbReference type="Proteomes" id="UP000304864">
    <property type="component" value="Chromosome"/>
</dbReference>
<dbReference type="FunFam" id="3.30.70.270:FF:000001">
    <property type="entry name" value="Diguanylate cyclase domain protein"/>
    <property type="match status" value="1"/>
</dbReference>
<keyword evidence="7" id="KW-1185">Reference proteome</keyword>
<evidence type="ECO:0000256" key="4">
    <source>
        <dbReference type="SAM" id="Phobius"/>
    </source>
</evidence>
<dbReference type="PROSITE" id="PS50887">
    <property type="entry name" value="GGDEF"/>
    <property type="match status" value="1"/>
</dbReference>
<keyword evidence="4" id="KW-0472">Membrane</keyword>
<reference evidence="6 7" key="1">
    <citation type="submission" date="2019-05" db="EMBL/GenBank/DDBJ databases">
        <title>Thiomicrorhabdus sediminis sp. nov, a novel sulfur-oxidizing bacterium isolated from coastal sediment.</title>
        <authorList>
            <person name="Liu X."/>
        </authorList>
    </citation>
    <scope>NUCLEOTIDE SEQUENCE [LARGE SCALE GENOMIC DNA]</scope>
    <source>
        <strain evidence="6 7">G1</strain>
    </source>
</reference>
<name>A0A4P9K2Y4_9GAMM</name>
<dbReference type="OrthoDB" id="9773156at2"/>
<organism evidence="6 7">
    <name type="scientific">Thiomicrorhabdus sediminis</name>
    <dbReference type="NCBI Taxonomy" id="2580412"/>
    <lineage>
        <taxon>Bacteria</taxon>
        <taxon>Pseudomonadati</taxon>
        <taxon>Pseudomonadota</taxon>
        <taxon>Gammaproteobacteria</taxon>
        <taxon>Thiotrichales</taxon>
        <taxon>Piscirickettsiaceae</taxon>
        <taxon>Thiomicrorhabdus</taxon>
    </lineage>
</organism>
<dbReference type="GO" id="GO:0052621">
    <property type="term" value="F:diguanylate cyclase activity"/>
    <property type="evidence" value="ECO:0007669"/>
    <property type="project" value="UniProtKB-EC"/>
</dbReference>
<dbReference type="SUPFAM" id="SSF55781">
    <property type="entry name" value="GAF domain-like"/>
    <property type="match status" value="1"/>
</dbReference>
<gene>
    <name evidence="6" type="ORF">FE785_00500</name>
</gene>
<comment type="catalytic activity">
    <reaction evidence="3">
        <text>2 GTP = 3',3'-c-di-GMP + 2 diphosphate</text>
        <dbReference type="Rhea" id="RHEA:24898"/>
        <dbReference type="ChEBI" id="CHEBI:33019"/>
        <dbReference type="ChEBI" id="CHEBI:37565"/>
        <dbReference type="ChEBI" id="CHEBI:58805"/>
        <dbReference type="EC" id="2.7.7.65"/>
    </reaction>
</comment>
<evidence type="ECO:0000313" key="7">
    <source>
        <dbReference type="Proteomes" id="UP000304864"/>
    </source>
</evidence>
<feature type="transmembrane region" description="Helical" evidence="4">
    <location>
        <begin position="15"/>
        <end position="36"/>
    </location>
</feature>
<dbReference type="InterPro" id="IPR029016">
    <property type="entry name" value="GAF-like_dom_sf"/>
</dbReference>
<evidence type="ECO:0000256" key="1">
    <source>
        <dbReference type="ARBA" id="ARBA00001946"/>
    </source>
</evidence>
<dbReference type="AlphaFoldDB" id="A0A4P9K2Y4"/>
<dbReference type="RefSeq" id="WP_138563350.1">
    <property type="nucleotide sequence ID" value="NZ_CP040602.1"/>
</dbReference>
<evidence type="ECO:0000256" key="3">
    <source>
        <dbReference type="ARBA" id="ARBA00034247"/>
    </source>
</evidence>
<dbReference type="KEGG" id="thig:FE785_00500"/>
<dbReference type="Gene3D" id="3.30.70.270">
    <property type="match status" value="1"/>
</dbReference>
<evidence type="ECO:0000256" key="2">
    <source>
        <dbReference type="ARBA" id="ARBA00012528"/>
    </source>
</evidence>
<dbReference type="InterPro" id="IPR050469">
    <property type="entry name" value="Diguanylate_Cyclase"/>
</dbReference>
<proteinExistence type="predicted"/>
<dbReference type="EC" id="2.7.7.65" evidence="2"/>
<dbReference type="InterPro" id="IPR043128">
    <property type="entry name" value="Rev_trsase/Diguanyl_cyclase"/>
</dbReference>
<dbReference type="Gene3D" id="3.30.450.40">
    <property type="match status" value="1"/>
</dbReference>
<keyword evidence="4" id="KW-0812">Transmembrane</keyword>
<dbReference type="Pfam" id="PF00990">
    <property type="entry name" value="GGDEF"/>
    <property type="match status" value="1"/>
</dbReference>
<keyword evidence="4" id="KW-1133">Transmembrane helix</keyword>
<dbReference type="SMART" id="SM00267">
    <property type="entry name" value="GGDEF"/>
    <property type="match status" value="1"/>
</dbReference>
<dbReference type="GO" id="GO:1902201">
    <property type="term" value="P:negative regulation of bacterial-type flagellum-dependent cell motility"/>
    <property type="evidence" value="ECO:0007669"/>
    <property type="project" value="TreeGrafter"/>
</dbReference>
<sequence length="460" mass="51334">MKIPRLTKSIFLDQFIYMQLVGVLIGLAFPHFLVWYGFATEQVLTTEFYILTQVAGQVVGLISFLMISLVIRPHLKTLSNKMQDIAININSKDFLDYSEKCNENMCAMEVVSNDEIGISASAYNELLNALMSAHETEQVFNKFSKIMSESLEVQTLSEETVDLLIGATRIEAAAIYLFKNGEIELTSTRGITDADKLTKHPSVMDAVNKGRAQKINLPKHVQLDGVLTHFTPSEVFIEPIDFKGTHLGVMVAATGALMADEKTRVILQLFSRSMGLALNNALIHSKFQRLAAYDSLTNVYNRRFGMARLKEDFARSTREQSSLSVIMVDIDHFKNINDTYGHLVGDKAIVIIASILKNISRDGDVVVRYGGEEFLMILPGASSADAAKVAERIRHQVKDTIFKEDNQQIVMTISVGVCGYPEIQVTDEVELIDKADQALYHAKQSGRNRVVEFARLKNIA</sequence>
<evidence type="ECO:0000313" key="6">
    <source>
        <dbReference type="EMBL" id="QCU89212.1"/>
    </source>
</evidence>
<accession>A0A4P9K2Y4</accession>
<dbReference type="InterPro" id="IPR000160">
    <property type="entry name" value="GGDEF_dom"/>
</dbReference>
<evidence type="ECO:0000259" key="5">
    <source>
        <dbReference type="PROSITE" id="PS50887"/>
    </source>
</evidence>